<dbReference type="AlphaFoldDB" id="A0A9X2PEF6"/>
<dbReference type="Proteomes" id="UP001151088">
    <property type="component" value="Unassembled WGS sequence"/>
</dbReference>
<keyword evidence="1 2" id="KW-0413">Isomerase</keyword>
<name>A0A9X2PEF6_9HYPH</name>
<comment type="caution">
    <text evidence="5">The sequence shown here is derived from an EMBL/GenBank/DDBJ whole genome shotgun (WGS) entry which is preliminary data.</text>
</comment>
<dbReference type="InterPro" id="IPR050417">
    <property type="entry name" value="Sugar_Epim/Isomerase"/>
</dbReference>
<feature type="domain" description="Xylose isomerase-like TIM barrel" evidence="4">
    <location>
        <begin position="24"/>
        <end position="256"/>
    </location>
</feature>
<dbReference type="PANTHER" id="PTHR43489">
    <property type="entry name" value="ISOMERASE"/>
    <property type="match status" value="1"/>
</dbReference>
<sequence>MSSSRLSAHIGYLYGEFPLLERVNAARRAGFSAVEHPNPMAIPAREMRARLEEQGMAFAQMAAATGDGARGEKGLTALPGREADFRDALARSLDYAEAIGCPLLHPMAGVAEGDAARAADTYRANLRHAVEQCRGRPVRILVEAISEAAVPGYFMSRLEQAVAMADEIAPDEILLLADTFHAAANGTDLLAFIGAQAPRIGHVHIADHPGRHEPGTGNLAFEPVLRALLAAGYGRAIGFEYIPTAATDATLSWMAAWKDLLNA</sequence>
<dbReference type="InterPro" id="IPR026040">
    <property type="entry name" value="HyI-like"/>
</dbReference>
<dbReference type="Gene3D" id="3.20.20.150">
    <property type="entry name" value="Divalent-metal-dependent TIM barrel enzymes"/>
    <property type="match status" value="1"/>
</dbReference>
<dbReference type="GO" id="GO:0008903">
    <property type="term" value="F:hydroxypyruvate isomerase activity"/>
    <property type="evidence" value="ECO:0007669"/>
    <property type="project" value="TreeGrafter"/>
</dbReference>
<evidence type="ECO:0000256" key="1">
    <source>
        <dbReference type="ARBA" id="ARBA00023235"/>
    </source>
</evidence>
<dbReference type="Pfam" id="PF01261">
    <property type="entry name" value="AP_endonuc_2"/>
    <property type="match status" value="1"/>
</dbReference>
<dbReference type="PIRSF" id="PIRSF006241">
    <property type="entry name" value="HyI"/>
    <property type="match status" value="1"/>
</dbReference>
<evidence type="ECO:0000313" key="6">
    <source>
        <dbReference type="Proteomes" id="UP001151088"/>
    </source>
</evidence>
<dbReference type="GO" id="GO:0046487">
    <property type="term" value="P:glyoxylate metabolic process"/>
    <property type="evidence" value="ECO:0007669"/>
    <property type="project" value="TreeGrafter"/>
</dbReference>
<dbReference type="InterPro" id="IPR036237">
    <property type="entry name" value="Xyl_isomerase-like_sf"/>
</dbReference>
<comment type="similarity">
    <text evidence="2">Belongs to the hyi family.</text>
</comment>
<dbReference type="SUPFAM" id="SSF51658">
    <property type="entry name" value="Xylose isomerase-like"/>
    <property type="match status" value="1"/>
</dbReference>
<reference evidence="5" key="1">
    <citation type="submission" date="2022-08" db="EMBL/GenBank/DDBJ databases">
        <authorList>
            <person name="Li F."/>
        </authorList>
    </citation>
    <scope>NUCLEOTIDE SEQUENCE</scope>
    <source>
        <strain evidence="5">MQZ15Z-1</strain>
    </source>
</reference>
<feature type="active site" description="Proton donor/acceptor" evidence="3">
    <location>
        <position position="143"/>
    </location>
</feature>
<proteinExistence type="inferred from homology"/>
<protein>
    <submittedName>
        <fullName evidence="5">TIM barrel protein</fullName>
    </submittedName>
</protein>
<evidence type="ECO:0000313" key="5">
    <source>
        <dbReference type="EMBL" id="MCS0494658.1"/>
    </source>
</evidence>
<organism evidence="5 6">
    <name type="scientific">Ancylobacter mangrovi</name>
    <dbReference type="NCBI Taxonomy" id="2972472"/>
    <lineage>
        <taxon>Bacteria</taxon>
        <taxon>Pseudomonadati</taxon>
        <taxon>Pseudomonadota</taxon>
        <taxon>Alphaproteobacteria</taxon>
        <taxon>Hyphomicrobiales</taxon>
        <taxon>Xanthobacteraceae</taxon>
        <taxon>Ancylobacter</taxon>
    </lineage>
</organism>
<feature type="active site" description="Proton donor/acceptor" evidence="3">
    <location>
        <position position="240"/>
    </location>
</feature>
<dbReference type="PANTHER" id="PTHR43489:SF6">
    <property type="entry name" value="HYDROXYPYRUVATE ISOMERASE-RELATED"/>
    <property type="match status" value="1"/>
</dbReference>
<keyword evidence="6" id="KW-1185">Reference proteome</keyword>
<evidence type="ECO:0000256" key="2">
    <source>
        <dbReference type="PIRNR" id="PIRNR006241"/>
    </source>
</evidence>
<dbReference type="EMBL" id="JANTHZ010000002">
    <property type="protein sequence ID" value="MCS0494658.1"/>
    <property type="molecule type" value="Genomic_DNA"/>
</dbReference>
<gene>
    <name evidence="5" type="ORF">NVS89_06070</name>
</gene>
<dbReference type="InterPro" id="IPR013022">
    <property type="entry name" value="Xyl_isomerase-like_TIM-brl"/>
</dbReference>
<accession>A0A9X2PEF6</accession>
<dbReference type="RefSeq" id="WP_258731685.1">
    <property type="nucleotide sequence ID" value="NZ_JANTHZ010000002.1"/>
</dbReference>
<evidence type="ECO:0000259" key="4">
    <source>
        <dbReference type="Pfam" id="PF01261"/>
    </source>
</evidence>
<evidence type="ECO:0000256" key="3">
    <source>
        <dbReference type="PIRSR" id="PIRSR006241-50"/>
    </source>
</evidence>